<protein>
    <submittedName>
        <fullName evidence="1">Uncharacterized protein</fullName>
    </submittedName>
</protein>
<evidence type="ECO:0000313" key="1">
    <source>
        <dbReference type="EMBL" id="KAJ6968467.1"/>
    </source>
</evidence>
<dbReference type="Proteomes" id="UP001164929">
    <property type="component" value="Chromosome 16"/>
</dbReference>
<proteinExistence type="predicted"/>
<dbReference type="AlphaFoldDB" id="A0AAD6PUN7"/>
<organism evidence="1 2">
    <name type="scientific">Populus alba x Populus x berolinensis</name>
    <dbReference type="NCBI Taxonomy" id="444605"/>
    <lineage>
        <taxon>Eukaryota</taxon>
        <taxon>Viridiplantae</taxon>
        <taxon>Streptophyta</taxon>
        <taxon>Embryophyta</taxon>
        <taxon>Tracheophyta</taxon>
        <taxon>Spermatophyta</taxon>
        <taxon>Magnoliopsida</taxon>
        <taxon>eudicotyledons</taxon>
        <taxon>Gunneridae</taxon>
        <taxon>Pentapetalae</taxon>
        <taxon>rosids</taxon>
        <taxon>fabids</taxon>
        <taxon>Malpighiales</taxon>
        <taxon>Salicaceae</taxon>
        <taxon>Saliceae</taxon>
        <taxon>Populus</taxon>
    </lineage>
</organism>
<keyword evidence="2" id="KW-1185">Reference proteome</keyword>
<reference evidence="1 2" key="1">
    <citation type="journal article" date="2023" name="Mol. Ecol. Resour.">
        <title>Chromosome-level genome assembly of a triploid poplar Populus alba 'Berolinensis'.</title>
        <authorList>
            <person name="Chen S."/>
            <person name="Yu Y."/>
            <person name="Wang X."/>
            <person name="Wang S."/>
            <person name="Zhang T."/>
            <person name="Zhou Y."/>
            <person name="He R."/>
            <person name="Meng N."/>
            <person name="Wang Y."/>
            <person name="Liu W."/>
            <person name="Liu Z."/>
            <person name="Liu J."/>
            <person name="Guo Q."/>
            <person name="Huang H."/>
            <person name="Sederoff R.R."/>
            <person name="Wang G."/>
            <person name="Qu G."/>
            <person name="Chen S."/>
        </authorList>
    </citation>
    <scope>NUCLEOTIDE SEQUENCE [LARGE SCALE GENOMIC DNA]</scope>
    <source>
        <strain evidence="1">SC-2020</strain>
    </source>
</reference>
<sequence>MDSWEQHDSLQMEAHHNTVLCKWEHTTDICQMGS</sequence>
<evidence type="ECO:0000313" key="2">
    <source>
        <dbReference type="Proteomes" id="UP001164929"/>
    </source>
</evidence>
<name>A0AAD6PUN7_9ROSI</name>
<dbReference type="EMBL" id="JAQIZT010000016">
    <property type="protein sequence ID" value="KAJ6968467.1"/>
    <property type="molecule type" value="Genomic_DNA"/>
</dbReference>
<accession>A0AAD6PUN7</accession>
<comment type="caution">
    <text evidence="1">The sequence shown here is derived from an EMBL/GenBank/DDBJ whole genome shotgun (WGS) entry which is preliminary data.</text>
</comment>
<gene>
    <name evidence="1" type="ORF">NC653_036442</name>
</gene>